<accession>A0A645IJM2</accession>
<name>A0A645IJM2_9ZZZZ</name>
<evidence type="ECO:0000256" key="1">
    <source>
        <dbReference type="SAM" id="MobiDB-lite"/>
    </source>
</evidence>
<organism evidence="2">
    <name type="scientific">bioreactor metagenome</name>
    <dbReference type="NCBI Taxonomy" id="1076179"/>
    <lineage>
        <taxon>unclassified sequences</taxon>
        <taxon>metagenomes</taxon>
        <taxon>ecological metagenomes</taxon>
    </lineage>
</organism>
<comment type="caution">
    <text evidence="2">The sequence shown here is derived from an EMBL/GenBank/DDBJ whole genome shotgun (WGS) entry which is preliminary data.</text>
</comment>
<evidence type="ECO:0000313" key="2">
    <source>
        <dbReference type="EMBL" id="MPN51330.1"/>
    </source>
</evidence>
<sequence length="66" mass="7297">MNQSANVIRMQMRRDDRVQPDHAARGEKLIDRGKRALRPAVNQHGFTGGGLQKCGVALTNVQKGDQ</sequence>
<feature type="compositionally biased region" description="Basic and acidic residues" evidence="1">
    <location>
        <begin position="12"/>
        <end position="23"/>
    </location>
</feature>
<gene>
    <name evidence="2" type="ORF">SDC9_198973</name>
</gene>
<dbReference type="AlphaFoldDB" id="A0A645IJM2"/>
<dbReference type="EMBL" id="VSSQ01116331">
    <property type="protein sequence ID" value="MPN51330.1"/>
    <property type="molecule type" value="Genomic_DNA"/>
</dbReference>
<reference evidence="2" key="1">
    <citation type="submission" date="2019-08" db="EMBL/GenBank/DDBJ databases">
        <authorList>
            <person name="Kucharzyk K."/>
            <person name="Murdoch R.W."/>
            <person name="Higgins S."/>
            <person name="Loffler F."/>
        </authorList>
    </citation>
    <scope>NUCLEOTIDE SEQUENCE</scope>
</reference>
<feature type="region of interest" description="Disordered" evidence="1">
    <location>
        <begin position="1"/>
        <end position="23"/>
    </location>
</feature>
<protein>
    <submittedName>
        <fullName evidence="2">Uncharacterized protein</fullName>
    </submittedName>
</protein>
<proteinExistence type="predicted"/>